<dbReference type="Proteomes" id="UP000503117">
    <property type="component" value="Chromosome"/>
</dbReference>
<evidence type="ECO:0000259" key="1">
    <source>
        <dbReference type="Pfam" id="PF08241"/>
    </source>
</evidence>
<dbReference type="Gene3D" id="3.40.50.150">
    <property type="entry name" value="Vaccinia Virus protein VP39"/>
    <property type="match status" value="1"/>
</dbReference>
<dbReference type="CDD" id="cd02440">
    <property type="entry name" value="AdoMet_MTases"/>
    <property type="match status" value="1"/>
</dbReference>
<name>A0ABX6MER3_9BURK</name>
<dbReference type="Pfam" id="PF08241">
    <property type="entry name" value="Methyltransf_11"/>
    <property type="match status" value="1"/>
</dbReference>
<protein>
    <submittedName>
        <fullName evidence="2">Methyltransferase domain-containing protein</fullName>
    </submittedName>
</protein>
<gene>
    <name evidence="2" type="ORF">HH213_21540</name>
</gene>
<accession>A0ABX6MER3</accession>
<keyword evidence="3" id="KW-1185">Reference proteome</keyword>
<dbReference type="SUPFAM" id="SSF53335">
    <property type="entry name" value="S-adenosyl-L-methionine-dependent methyltransferases"/>
    <property type="match status" value="1"/>
</dbReference>
<reference evidence="2 3" key="1">
    <citation type="submission" date="2020-04" db="EMBL/GenBank/DDBJ databases">
        <title>Genome sequencing of novel species.</title>
        <authorList>
            <person name="Heo J."/>
            <person name="Kim S.-J."/>
            <person name="Kim J.-S."/>
            <person name="Hong S.-B."/>
            <person name="Kwon S.-W."/>
        </authorList>
    </citation>
    <scope>NUCLEOTIDE SEQUENCE [LARGE SCALE GENOMIC DNA]</scope>
    <source>
        <strain evidence="2 3">AF9R3</strain>
    </source>
</reference>
<organism evidence="2 3">
    <name type="scientific">Duganella dendranthematis</name>
    <dbReference type="NCBI Taxonomy" id="2728021"/>
    <lineage>
        <taxon>Bacteria</taxon>
        <taxon>Pseudomonadati</taxon>
        <taxon>Pseudomonadota</taxon>
        <taxon>Betaproteobacteria</taxon>
        <taxon>Burkholderiales</taxon>
        <taxon>Oxalobacteraceae</taxon>
        <taxon>Telluria group</taxon>
        <taxon>Duganella</taxon>
    </lineage>
</organism>
<keyword evidence="2" id="KW-0808">Transferase</keyword>
<dbReference type="InterPro" id="IPR013216">
    <property type="entry name" value="Methyltransf_11"/>
</dbReference>
<dbReference type="EMBL" id="CP051684">
    <property type="protein sequence ID" value="QJD92449.1"/>
    <property type="molecule type" value="Genomic_DNA"/>
</dbReference>
<dbReference type="PANTHER" id="PTHR43591:SF24">
    <property type="entry name" value="2-METHOXY-6-POLYPRENYL-1,4-BENZOQUINOL METHYLASE, MITOCHONDRIAL"/>
    <property type="match status" value="1"/>
</dbReference>
<dbReference type="GO" id="GO:0008168">
    <property type="term" value="F:methyltransferase activity"/>
    <property type="evidence" value="ECO:0007669"/>
    <property type="project" value="UniProtKB-KW"/>
</dbReference>
<evidence type="ECO:0000313" key="2">
    <source>
        <dbReference type="EMBL" id="QJD92449.1"/>
    </source>
</evidence>
<sequence>MQQFLPYHQGYAALSPLQKAVQLVGSDLDNFGCPHCGSTDRERHLFIYLSQPGLLQRIAGGKVLHFAPERYLRLLVQQQQPQEHILADMYPNSAEIQKIDMLDIGFPDNHFDLVIANHVLEHVHDYQQAVRELTRVLKPGGRAILQTPYSSILPSTIVEESTSSVVTREMLFGQSDHVRLYGTDIFTIIASAGLKYIGGNHQTLGIEVDAGQLGINPAEPFFLYEK</sequence>
<proteinExistence type="predicted"/>
<dbReference type="RefSeq" id="WP_169113589.1">
    <property type="nucleotide sequence ID" value="NZ_CP051684.1"/>
</dbReference>
<evidence type="ECO:0000313" key="3">
    <source>
        <dbReference type="Proteomes" id="UP000503117"/>
    </source>
</evidence>
<dbReference type="GO" id="GO:0032259">
    <property type="term" value="P:methylation"/>
    <property type="evidence" value="ECO:0007669"/>
    <property type="project" value="UniProtKB-KW"/>
</dbReference>
<dbReference type="InterPro" id="IPR029063">
    <property type="entry name" value="SAM-dependent_MTases_sf"/>
</dbReference>
<feature type="domain" description="Methyltransferase type 11" evidence="1">
    <location>
        <begin position="85"/>
        <end position="144"/>
    </location>
</feature>
<dbReference type="PANTHER" id="PTHR43591">
    <property type="entry name" value="METHYLTRANSFERASE"/>
    <property type="match status" value="1"/>
</dbReference>
<keyword evidence="2" id="KW-0489">Methyltransferase</keyword>